<feature type="domain" description="DUF559" evidence="1">
    <location>
        <begin position="167"/>
        <end position="266"/>
    </location>
</feature>
<evidence type="ECO:0000313" key="2">
    <source>
        <dbReference type="EMBL" id="QJA99169.1"/>
    </source>
</evidence>
<dbReference type="SUPFAM" id="SSF52980">
    <property type="entry name" value="Restriction endonuclease-like"/>
    <property type="match status" value="1"/>
</dbReference>
<organism evidence="2">
    <name type="scientific">viral metagenome</name>
    <dbReference type="NCBI Taxonomy" id="1070528"/>
    <lineage>
        <taxon>unclassified sequences</taxon>
        <taxon>metagenomes</taxon>
        <taxon>organismal metagenomes</taxon>
    </lineage>
</organism>
<dbReference type="InterPro" id="IPR007569">
    <property type="entry name" value="DUF559"/>
</dbReference>
<dbReference type="Gene3D" id="3.40.960.10">
    <property type="entry name" value="VSR Endonuclease"/>
    <property type="match status" value="1"/>
</dbReference>
<reference evidence="2" key="1">
    <citation type="submission" date="2020-03" db="EMBL/GenBank/DDBJ databases">
        <title>The deep terrestrial virosphere.</title>
        <authorList>
            <person name="Holmfeldt K."/>
            <person name="Nilsson E."/>
            <person name="Simone D."/>
            <person name="Lopez-Fernandez M."/>
            <person name="Wu X."/>
            <person name="de Brujin I."/>
            <person name="Lundin D."/>
            <person name="Andersson A."/>
            <person name="Bertilsson S."/>
            <person name="Dopson M."/>
        </authorList>
    </citation>
    <scope>NUCLEOTIDE SEQUENCE</scope>
    <source>
        <strain evidence="2">MM171A01279</strain>
    </source>
</reference>
<protein>
    <recommendedName>
        <fullName evidence="1">DUF559 domain-containing protein</fullName>
    </recommendedName>
</protein>
<dbReference type="EMBL" id="MT143632">
    <property type="protein sequence ID" value="QJA99169.1"/>
    <property type="molecule type" value="Genomic_DNA"/>
</dbReference>
<sequence>MVSVNCLNCETPFSVPPSVLKYGGGKYCSRGCYNKNISSNLINHWADKLIYSTCQECGKQFQVSPAYLRDGRRKYCSLQCYNRNRSAVSKLKWSKLAIYKQCKNCGKTFRLSPYRKDTAKFCSYNCFHEFGWEDEPKKRQAKRMKGNIPWNKGKRGIYSAGTIEKIRSARLRQKILMTDTSIEIIVRQQLEKYKVLFEHPFNLGDRFQCDFYVPILDLIVECDGEYWHNLEENKKRDKLKDAYAKKCGFDLIRLKEHQIKDPSFDIMTHLEKNIEAIL</sequence>
<evidence type="ECO:0000259" key="1">
    <source>
        <dbReference type="Pfam" id="PF04480"/>
    </source>
</evidence>
<dbReference type="InterPro" id="IPR011335">
    <property type="entry name" value="Restrct_endonuc-II-like"/>
</dbReference>
<accession>A0A6M3LYW4</accession>
<gene>
    <name evidence="2" type="ORF">MM171A01279_0013</name>
</gene>
<name>A0A6M3LYW4_9ZZZZ</name>
<proteinExistence type="predicted"/>
<dbReference type="Pfam" id="PF04480">
    <property type="entry name" value="DUF559"/>
    <property type="match status" value="1"/>
</dbReference>
<dbReference type="AlphaFoldDB" id="A0A6M3LYW4"/>